<organism evidence="1 2">
    <name type="scientific">Diaporthe australafricana</name>
    <dbReference type="NCBI Taxonomy" id="127596"/>
    <lineage>
        <taxon>Eukaryota</taxon>
        <taxon>Fungi</taxon>
        <taxon>Dikarya</taxon>
        <taxon>Ascomycota</taxon>
        <taxon>Pezizomycotina</taxon>
        <taxon>Sordariomycetes</taxon>
        <taxon>Sordariomycetidae</taxon>
        <taxon>Diaporthales</taxon>
        <taxon>Diaporthaceae</taxon>
        <taxon>Diaporthe</taxon>
    </lineage>
</organism>
<accession>A0ABR3WTH3</accession>
<evidence type="ECO:0000313" key="1">
    <source>
        <dbReference type="EMBL" id="KAL1866848.1"/>
    </source>
</evidence>
<gene>
    <name evidence="1" type="ORF">Daus18300_006551</name>
</gene>
<evidence type="ECO:0008006" key="3">
    <source>
        <dbReference type="Google" id="ProtNLM"/>
    </source>
</evidence>
<keyword evidence="2" id="KW-1185">Reference proteome</keyword>
<dbReference type="EMBL" id="JAWRVE010000053">
    <property type="protein sequence ID" value="KAL1866848.1"/>
    <property type="molecule type" value="Genomic_DNA"/>
</dbReference>
<reference evidence="1 2" key="1">
    <citation type="journal article" date="2024" name="IMA Fungus">
        <title>IMA Genome - F19 : A genome assembly and annotation guide to empower mycologists, including annotated draft genome sequences of Ceratocystis pirilliformis, Diaporthe australafricana, Fusarium ophioides, Paecilomyces lecythidis, and Sporothrix stenoceras.</title>
        <authorList>
            <person name="Aylward J."/>
            <person name="Wilson A.M."/>
            <person name="Visagie C.M."/>
            <person name="Spraker J."/>
            <person name="Barnes I."/>
            <person name="Buitendag C."/>
            <person name="Ceriani C."/>
            <person name="Del Mar Angel L."/>
            <person name="du Plessis D."/>
            <person name="Fuchs T."/>
            <person name="Gasser K."/>
            <person name="Kramer D."/>
            <person name="Li W."/>
            <person name="Munsamy K."/>
            <person name="Piso A."/>
            <person name="Price J.L."/>
            <person name="Sonnekus B."/>
            <person name="Thomas C."/>
            <person name="van der Nest A."/>
            <person name="van Dijk A."/>
            <person name="van Heerden A."/>
            <person name="van Vuuren N."/>
            <person name="Yilmaz N."/>
            <person name="Duong T.A."/>
            <person name="van der Merwe N.A."/>
            <person name="Wingfield M.J."/>
            <person name="Wingfield B.D."/>
        </authorList>
    </citation>
    <scope>NUCLEOTIDE SEQUENCE [LARGE SCALE GENOMIC DNA]</scope>
    <source>
        <strain evidence="1 2">CMW 18300</strain>
    </source>
</reference>
<evidence type="ECO:0000313" key="2">
    <source>
        <dbReference type="Proteomes" id="UP001583177"/>
    </source>
</evidence>
<sequence length="586" mass="67220">MDPELLSILDLDALQPAKSILLLALKRYESDDLFQQLLSVDSILDVLKDSIPKLREDEYKVPFDPIHYRHTCQQRDDVYTFLSKFKKVQMMVREKFNLRARKLLRDGGTPRFPNNFPDEVLLRIVNYFQRSLEEESFRFESESLVKMKIVKNIRLTCRRLCEISSHLLVPCIRISPSLSSLEHLDQVASHPTISQGLRLFVVDMPDLRAMSSSAQDLQGFLRFSKNLHWRLESILAEHDSDNCTDRMIDFWKIANKNMNVFENSTWSKWMSSGAAASHVLLRRPRREVDRGSVSIFRTHGTAKAKTLNDRFGLWKTLEDPGLVLDFEFVIRSTRMHMGHKWQTEGLGQNCQYLHSVIYELPLAMCAAGAVLDRFMVEISGRSTPPFPTFNIPQEQIFAAQRASKSLRLETLNFQMSGFRGRNSLSSYLSVLIDPRIIQSLSLDLSSIKDFSVDPPAHLDAVGPLRVSGPWDRLRTLTLKDYSVHLNELEKLLGVLQPYVDLILERVTLLSDTWAEALDCIRPMAGEESDVIDPQGSELEFMSEEDREAIFYNEYAVSPATKYIRGFHDMGNPLREEDEGLGELGEP</sequence>
<protein>
    <recommendedName>
        <fullName evidence="3">F-box domain-containing protein</fullName>
    </recommendedName>
</protein>
<proteinExistence type="predicted"/>
<dbReference type="Proteomes" id="UP001583177">
    <property type="component" value="Unassembled WGS sequence"/>
</dbReference>
<comment type="caution">
    <text evidence="1">The sequence shown here is derived from an EMBL/GenBank/DDBJ whole genome shotgun (WGS) entry which is preliminary data.</text>
</comment>
<name>A0ABR3WTH3_9PEZI</name>